<feature type="compositionally biased region" description="Basic and acidic residues" evidence="1">
    <location>
        <begin position="85"/>
        <end position="99"/>
    </location>
</feature>
<proteinExistence type="predicted"/>
<accession>A0A9Q1JYL6</accession>
<dbReference type="OrthoDB" id="1001981at2759"/>
<dbReference type="EMBL" id="JAKOGI010000515">
    <property type="protein sequence ID" value="KAJ8433826.1"/>
    <property type="molecule type" value="Genomic_DNA"/>
</dbReference>
<evidence type="ECO:0000256" key="1">
    <source>
        <dbReference type="SAM" id="MobiDB-lite"/>
    </source>
</evidence>
<sequence>MTQENQERTEPSASTRGPLLAPERPCPKCGSERESPIGGPNDPIEEKDAKTNGFQHQYIGKPIGNGCNDQWFPPTIHWTIDAVEQRNKDENESPGEYRRGISPAPRQSCPEGDSERESPIAGPMIQLRVKFRGKRCKDQWFPTTINWTIGIVEQRNKDEREFPGEYGRGETIDRIDYVKIVHEGKLTCKRNRHT</sequence>
<gene>
    <name evidence="2" type="ORF">Cgig2_028143</name>
</gene>
<feature type="region of interest" description="Disordered" evidence="1">
    <location>
        <begin position="1"/>
        <end position="52"/>
    </location>
</feature>
<organism evidence="2 3">
    <name type="scientific">Carnegiea gigantea</name>
    <dbReference type="NCBI Taxonomy" id="171969"/>
    <lineage>
        <taxon>Eukaryota</taxon>
        <taxon>Viridiplantae</taxon>
        <taxon>Streptophyta</taxon>
        <taxon>Embryophyta</taxon>
        <taxon>Tracheophyta</taxon>
        <taxon>Spermatophyta</taxon>
        <taxon>Magnoliopsida</taxon>
        <taxon>eudicotyledons</taxon>
        <taxon>Gunneridae</taxon>
        <taxon>Pentapetalae</taxon>
        <taxon>Caryophyllales</taxon>
        <taxon>Cactineae</taxon>
        <taxon>Cactaceae</taxon>
        <taxon>Cactoideae</taxon>
        <taxon>Echinocereeae</taxon>
        <taxon>Carnegiea</taxon>
    </lineage>
</organism>
<evidence type="ECO:0000313" key="3">
    <source>
        <dbReference type="Proteomes" id="UP001153076"/>
    </source>
</evidence>
<dbReference type="Proteomes" id="UP001153076">
    <property type="component" value="Unassembled WGS sequence"/>
</dbReference>
<protein>
    <submittedName>
        <fullName evidence="2">Uncharacterized protein</fullName>
    </submittedName>
</protein>
<keyword evidence="3" id="KW-1185">Reference proteome</keyword>
<name>A0A9Q1JYL6_9CARY</name>
<comment type="caution">
    <text evidence="2">The sequence shown here is derived from an EMBL/GenBank/DDBJ whole genome shotgun (WGS) entry which is preliminary data.</text>
</comment>
<feature type="region of interest" description="Disordered" evidence="1">
    <location>
        <begin position="85"/>
        <end position="118"/>
    </location>
</feature>
<feature type="compositionally biased region" description="Basic and acidic residues" evidence="1">
    <location>
        <begin position="1"/>
        <end position="10"/>
    </location>
</feature>
<reference evidence="2" key="1">
    <citation type="submission" date="2022-04" db="EMBL/GenBank/DDBJ databases">
        <title>Carnegiea gigantea Genome sequencing and assembly v2.</title>
        <authorList>
            <person name="Copetti D."/>
            <person name="Sanderson M.J."/>
            <person name="Burquez A."/>
            <person name="Wojciechowski M.F."/>
        </authorList>
    </citation>
    <scope>NUCLEOTIDE SEQUENCE</scope>
    <source>
        <strain evidence="2">SGP5-SGP5p</strain>
        <tissue evidence="2">Aerial part</tissue>
    </source>
</reference>
<dbReference type="AlphaFoldDB" id="A0A9Q1JYL6"/>
<evidence type="ECO:0000313" key="2">
    <source>
        <dbReference type="EMBL" id="KAJ8433826.1"/>
    </source>
</evidence>